<gene>
    <name evidence="1" type="ORF">N0F65_009596</name>
</gene>
<evidence type="ECO:0000313" key="1">
    <source>
        <dbReference type="EMBL" id="DAZ92699.1"/>
    </source>
</evidence>
<name>A0AAV2YJ01_9STRA</name>
<reference evidence="1" key="2">
    <citation type="journal article" date="2023" name="Microbiol Resour">
        <title>Decontamination and Annotation of the Draft Genome Sequence of the Oomycete Lagenidium giganteum ARSEF 373.</title>
        <authorList>
            <person name="Morgan W.R."/>
            <person name="Tartar A."/>
        </authorList>
    </citation>
    <scope>NUCLEOTIDE SEQUENCE</scope>
    <source>
        <strain evidence="1">ARSEF 373</strain>
    </source>
</reference>
<comment type="caution">
    <text evidence="1">The sequence shown here is derived from an EMBL/GenBank/DDBJ whole genome shotgun (WGS) entry which is preliminary data.</text>
</comment>
<evidence type="ECO:0000313" key="2">
    <source>
        <dbReference type="Proteomes" id="UP001146120"/>
    </source>
</evidence>
<dbReference type="AlphaFoldDB" id="A0AAV2YJ01"/>
<sequence>MLRYEHVLPLLDYPIAGKMRLPQGFHILPCRRLLVACSSHDQGWSDNGCDGTYAQSYTWSELQVTPPHSSDAPLDRVHVTANVRADDTYHHHRRTFGPDDQVVQHVLPGSTIELYLRSQYAGWANYVNYGALQASFVVEIDEKFDFRADFTSVA</sequence>
<keyword evidence="2" id="KW-1185">Reference proteome</keyword>
<protein>
    <submittedName>
        <fullName evidence="1">Uncharacterized protein</fullName>
    </submittedName>
</protein>
<proteinExistence type="predicted"/>
<organism evidence="1 2">
    <name type="scientific">Lagenidium giganteum</name>
    <dbReference type="NCBI Taxonomy" id="4803"/>
    <lineage>
        <taxon>Eukaryota</taxon>
        <taxon>Sar</taxon>
        <taxon>Stramenopiles</taxon>
        <taxon>Oomycota</taxon>
        <taxon>Peronosporomycetes</taxon>
        <taxon>Pythiales</taxon>
        <taxon>Pythiaceae</taxon>
    </lineage>
</organism>
<dbReference type="Proteomes" id="UP001146120">
    <property type="component" value="Unassembled WGS sequence"/>
</dbReference>
<reference evidence="1" key="1">
    <citation type="submission" date="2022-11" db="EMBL/GenBank/DDBJ databases">
        <authorList>
            <person name="Morgan W.R."/>
            <person name="Tartar A."/>
        </authorList>
    </citation>
    <scope>NUCLEOTIDE SEQUENCE</scope>
    <source>
        <strain evidence="1">ARSEF 373</strain>
    </source>
</reference>
<dbReference type="EMBL" id="DAKRPA010000398">
    <property type="protein sequence ID" value="DAZ92699.1"/>
    <property type="molecule type" value="Genomic_DNA"/>
</dbReference>
<accession>A0AAV2YJ01</accession>